<dbReference type="Proteomes" id="UP000297609">
    <property type="component" value="Unassembled WGS sequence"/>
</dbReference>
<evidence type="ECO:0000256" key="1">
    <source>
        <dbReference type="SAM" id="Phobius"/>
    </source>
</evidence>
<dbReference type="Gene3D" id="3.40.50.1980">
    <property type="entry name" value="Nitrogenase molybdenum iron protein domain"/>
    <property type="match status" value="2"/>
</dbReference>
<dbReference type="GO" id="GO:0030001">
    <property type="term" value="P:metal ion transport"/>
    <property type="evidence" value="ECO:0007669"/>
    <property type="project" value="InterPro"/>
</dbReference>
<dbReference type="GO" id="GO:0046872">
    <property type="term" value="F:metal ion binding"/>
    <property type="evidence" value="ECO:0007669"/>
    <property type="project" value="InterPro"/>
</dbReference>
<evidence type="ECO:0000313" key="2">
    <source>
        <dbReference type="EMBL" id="TGL48900.1"/>
    </source>
</evidence>
<keyword evidence="1" id="KW-0812">Transmembrane</keyword>
<dbReference type="Pfam" id="PF01297">
    <property type="entry name" value="ZnuA"/>
    <property type="match status" value="1"/>
</dbReference>
<keyword evidence="1" id="KW-1133">Transmembrane helix</keyword>
<gene>
    <name evidence="2" type="ORF">EHQ59_15655</name>
</gene>
<feature type="transmembrane region" description="Helical" evidence="1">
    <location>
        <begin position="16"/>
        <end position="36"/>
    </location>
</feature>
<dbReference type="PANTHER" id="PTHR42953">
    <property type="entry name" value="HIGH-AFFINITY ZINC UPTAKE SYSTEM PROTEIN ZNUA-RELATED"/>
    <property type="match status" value="1"/>
</dbReference>
<dbReference type="RefSeq" id="WP_135620628.1">
    <property type="nucleotide sequence ID" value="NZ_RQGG01000043.1"/>
</dbReference>
<dbReference type="SUPFAM" id="SSF53807">
    <property type="entry name" value="Helical backbone' metal receptor"/>
    <property type="match status" value="1"/>
</dbReference>
<dbReference type="InterPro" id="IPR050492">
    <property type="entry name" value="Bact_metal-bind_prot9"/>
</dbReference>
<dbReference type="PANTHER" id="PTHR42953:SF2">
    <property type="entry name" value="ADHESION PROTEIN"/>
    <property type="match status" value="1"/>
</dbReference>
<dbReference type="EMBL" id="RQGG01000043">
    <property type="protein sequence ID" value="TGL48900.1"/>
    <property type="molecule type" value="Genomic_DNA"/>
</dbReference>
<keyword evidence="3" id="KW-1185">Reference proteome</keyword>
<name>A0A4R9JP11_9LEPT</name>
<evidence type="ECO:0000313" key="3">
    <source>
        <dbReference type="Proteomes" id="UP000297609"/>
    </source>
</evidence>
<organism evidence="2 3">
    <name type="scientific">Leptospira kemamanensis</name>
    <dbReference type="NCBI Taxonomy" id="2484942"/>
    <lineage>
        <taxon>Bacteria</taxon>
        <taxon>Pseudomonadati</taxon>
        <taxon>Spirochaetota</taxon>
        <taxon>Spirochaetia</taxon>
        <taxon>Leptospirales</taxon>
        <taxon>Leptospiraceae</taxon>
        <taxon>Leptospira</taxon>
    </lineage>
</organism>
<sequence>MDTLCDHSVSNQKRSFITTSFVFVFLIFLFLISSPISARVSLVASISDIKYIAEQIAGERADVYGMIRGVDDPHFVMTRPDFLVKLSEADVLCVVGLDLEVGWIPYLQQQSRNMKIQKGQPGYCDTSFGVKILGEPTVMMDRSMGDMHIYGNPHYWNDPINAIQMAENVKNALTRVDPLNREYYEGNFTTFKKRIIQITKEEMKKMEPYFGLKVAVFHDQFVYLASRFKFNANLTIEERPGVPPSVRYMDQVISYMIAEKIKIILIGPYHNPKYAEYVSSKVPGSMVVTLPVSVGAMDTTSYEDALRLSLQKIRDASDKTK</sequence>
<proteinExistence type="predicted"/>
<keyword evidence="1" id="KW-0472">Membrane</keyword>
<comment type="caution">
    <text evidence="2">The sequence shown here is derived from an EMBL/GenBank/DDBJ whole genome shotgun (WGS) entry which is preliminary data.</text>
</comment>
<dbReference type="InterPro" id="IPR006127">
    <property type="entry name" value="ZnuA-like"/>
</dbReference>
<reference evidence="2" key="1">
    <citation type="journal article" date="2019" name="PLoS Negl. Trop. Dis.">
        <title>Revisiting the worldwide diversity of Leptospira species in the environment.</title>
        <authorList>
            <person name="Vincent A.T."/>
            <person name="Schiettekatte O."/>
            <person name="Bourhy P."/>
            <person name="Veyrier F.J."/>
            <person name="Picardeau M."/>
        </authorList>
    </citation>
    <scope>NUCLEOTIDE SEQUENCE [LARGE SCALE GENOMIC DNA]</scope>
    <source>
        <strain evidence="2">201702454</strain>
    </source>
</reference>
<dbReference type="OrthoDB" id="9810636at2"/>
<protein>
    <submittedName>
        <fullName evidence="2">Zinc ABC transporter substrate-binding protein</fullName>
    </submittedName>
</protein>
<accession>A0A4R9JP11</accession>
<dbReference type="AlphaFoldDB" id="A0A4R9JP11"/>